<evidence type="ECO:0000313" key="3">
    <source>
        <dbReference type="Proteomes" id="UP000075502"/>
    </source>
</evidence>
<accession>A0A150TSR6</accession>
<dbReference type="SMART" id="SM00347">
    <property type="entry name" value="HTH_MARR"/>
    <property type="match status" value="1"/>
</dbReference>
<dbReference type="PROSITE" id="PS50995">
    <property type="entry name" value="HTH_MARR_2"/>
    <property type="match status" value="1"/>
</dbReference>
<protein>
    <submittedName>
        <fullName evidence="2">MarR family transcriptional regulator</fullName>
    </submittedName>
</protein>
<dbReference type="InterPro" id="IPR000835">
    <property type="entry name" value="HTH_MarR-typ"/>
</dbReference>
<dbReference type="Gene3D" id="1.10.10.10">
    <property type="entry name" value="Winged helix-like DNA-binding domain superfamily/Winged helix DNA-binding domain"/>
    <property type="match status" value="1"/>
</dbReference>
<dbReference type="InterPro" id="IPR036388">
    <property type="entry name" value="WH-like_DNA-bd_sf"/>
</dbReference>
<reference evidence="2 3" key="1">
    <citation type="submission" date="2014-02" db="EMBL/GenBank/DDBJ databases">
        <title>The small core and large imbalanced accessory genome model reveals a collaborative survival strategy of Sorangium cellulosum strains in nature.</title>
        <authorList>
            <person name="Han K."/>
            <person name="Peng R."/>
            <person name="Blom J."/>
            <person name="Li Y.-Z."/>
        </authorList>
    </citation>
    <scope>NUCLEOTIDE SEQUENCE [LARGE SCALE GENOMIC DNA]</scope>
    <source>
        <strain evidence="2 3">So0007-03</strain>
    </source>
</reference>
<proteinExistence type="predicted"/>
<sequence length="159" mass="16967">MDAIRAIVQRLRVSSRACERQLGLSSAQLFVLQQLDQAAAASVAELAQRTLTHQSSVSVVVTRLAERGLVARRASAEDARRTEISLTPAGRALLRRAPRTVQAELVAAVDRLPEDERRGLAQSLTTLARALGAGDEAPPLFFEGEDALAGAAAADREES</sequence>
<dbReference type="GO" id="GO:0003700">
    <property type="term" value="F:DNA-binding transcription factor activity"/>
    <property type="evidence" value="ECO:0007669"/>
    <property type="project" value="InterPro"/>
</dbReference>
<dbReference type="Pfam" id="PF12802">
    <property type="entry name" value="MarR_2"/>
    <property type="match status" value="1"/>
</dbReference>
<dbReference type="SUPFAM" id="SSF46785">
    <property type="entry name" value="Winged helix' DNA-binding domain"/>
    <property type="match status" value="1"/>
</dbReference>
<dbReference type="EMBL" id="JEME01001223">
    <property type="protein sequence ID" value="KYG07720.1"/>
    <property type="molecule type" value="Genomic_DNA"/>
</dbReference>
<dbReference type="GO" id="GO:0006950">
    <property type="term" value="P:response to stress"/>
    <property type="evidence" value="ECO:0007669"/>
    <property type="project" value="TreeGrafter"/>
</dbReference>
<feature type="domain" description="HTH marR-type" evidence="1">
    <location>
        <begin position="1"/>
        <end position="129"/>
    </location>
</feature>
<dbReference type="PANTHER" id="PTHR33164:SF43">
    <property type="entry name" value="HTH-TYPE TRANSCRIPTIONAL REPRESSOR YETL"/>
    <property type="match status" value="1"/>
</dbReference>
<comment type="caution">
    <text evidence="2">The sequence shown here is derived from an EMBL/GenBank/DDBJ whole genome shotgun (WGS) entry which is preliminary data.</text>
</comment>
<organism evidence="2 3">
    <name type="scientific">Sorangium cellulosum</name>
    <name type="common">Polyangium cellulosum</name>
    <dbReference type="NCBI Taxonomy" id="56"/>
    <lineage>
        <taxon>Bacteria</taxon>
        <taxon>Pseudomonadati</taxon>
        <taxon>Myxococcota</taxon>
        <taxon>Polyangia</taxon>
        <taxon>Polyangiales</taxon>
        <taxon>Polyangiaceae</taxon>
        <taxon>Sorangium</taxon>
    </lineage>
</organism>
<name>A0A150TSR6_SORCE</name>
<dbReference type="InterPro" id="IPR036390">
    <property type="entry name" value="WH_DNA-bd_sf"/>
</dbReference>
<evidence type="ECO:0000259" key="1">
    <source>
        <dbReference type="PROSITE" id="PS50995"/>
    </source>
</evidence>
<dbReference type="AlphaFoldDB" id="A0A150TSR6"/>
<dbReference type="PANTHER" id="PTHR33164">
    <property type="entry name" value="TRANSCRIPTIONAL REGULATOR, MARR FAMILY"/>
    <property type="match status" value="1"/>
</dbReference>
<dbReference type="InterPro" id="IPR039422">
    <property type="entry name" value="MarR/SlyA-like"/>
</dbReference>
<evidence type="ECO:0000313" key="2">
    <source>
        <dbReference type="EMBL" id="KYG07720.1"/>
    </source>
</evidence>
<dbReference type="Proteomes" id="UP000075502">
    <property type="component" value="Unassembled WGS sequence"/>
</dbReference>
<gene>
    <name evidence="2" type="ORF">BE21_27815</name>
</gene>